<keyword evidence="3" id="KW-1185">Reference proteome</keyword>
<dbReference type="InterPro" id="IPR016040">
    <property type="entry name" value="NAD(P)-bd_dom"/>
</dbReference>
<evidence type="ECO:0000313" key="2">
    <source>
        <dbReference type="EMBL" id="MBA8888999.1"/>
    </source>
</evidence>
<proteinExistence type="predicted"/>
<dbReference type="Gene3D" id="3.40.50.720">
    <property type="entry name" value="NAD(P)-binding Rossmann-like Domain"/>
    <property type="match status" value="1"/>
</dbReference>
<gene>
    <name evidence="2" type="ORF">FHW12_003235</name>
</gene>
<dbReference type="Proteomes" id="UP000550401">
    <property type="component" value="Unassembled WGS sequence"/>
</dbReference>
<organism evidence="2 3">
    <name type="scientific">Dokdonella fugitiva</name>
    <dbReference type="NCBI Taxonomy" id="328517"/>
    <lineage>
        <taxon>Bacteria</taxon>
        <taxon>Pseudomonadati</taxon>
        <taxon>Pseudomonadota</taxon>
        <taxon>Gammaproteobacteria</taxon>
        <taxon>Lysobacterales</taxon>
        <taxon>Rhodanobacteraceae</taxon>
        <taxon>Dokdonella</taxon>
    </lineage>
</organism>
<evidence type="ECO:0000313" key="3">
    <source>
        <dbReference type="Proteomes" id="UP000550401"/>
    </source>
</evidence>
<dbReference type="AlphaFoldDB" id="A0A839F5C2"/>
<name>A0A839F5C2_9GAMM</name>
<feature type="domain" description="NAD(P)-binding" evidence="1">
    <location>
        <begin position="19"/>
        <end position="178"/>
    </location>
</feature>
<accession>A0A839F5C2</accession>
<dbReference type="PANTHER" id="PTHR43162:SF1">
    <property type="entry name" value="PRESTALK A DIFFERENTIATION PROTEIN A"/>
    <property type="match status" value="1"/>
</dbReference>
<reference evidence="2 3" key="1">
    <citation type="submission" date="2020-07" db="EMBL/GenBank/DDBJ databases">
        <title>Genomic Encyclopedia of Type Strains, Phase IV (KMG-V): Genome sequencing to study the core and pangenomes of soil and plant-associated prokaryotes.</title>
        <authorList>
            <person name="Whitman W."/>
        </authorList>
    </citation>
    <scope>NUCLEOTIDE SEQUENCE [LARGE SCALE GENOMIC DNA]</scope>
    <source>
        <strain evidence="2 3">RH2WT43</strain>
    </source>
</reference>
<dbReference type="PANTHER" id="PTHR43162">
    <property type="match status" value="1"/>
</dbReference>
<sequence length="283" mass="30016">MTPAVTTTPSNPKPVLVVGGSGKTGRRVADRLRALGLPVRIGSRSGAPAFDWNDPAGWPAALAGTGAAYIAYSPDLAVPGAPEAIAAFAEVALAAGARRLVLLSGRGEEEAERAERALQASGADWTIVRCSWFMQNFSEGHFRDAVLAGELALPVGDVAEPFVDVDDIADVAVAALTDARHVGQLYELTGPRSLSFAEAIRAIALASSRTVRYTTVPPDAFVAESRRQQVPEDLIGFLRYLFEEVLDGRNVRPADGVQRALGRAPRDFDAFAREAAHAGAWKD</sequence>
<dbReference type="InterPro" id="IPR036291">
    <property type="entry name" value="NAD(P)-bd_dom_sf"/>
</dbReference>
<evidence type="ECO:0000259" key="1">
    <source>
        <dbReference type="Pfam" id="PF13460"/>
    </source>
</evidence>
<dbReference type="RefSeq" id="WP_182532041.1">
    <property type="nucleotide sequence ID" value="NZ_JACGXL010000005.1"/>
</dbReference>
<dbReference type="InterPro" id="IPR051604">
    <property type="entry name" value="Ergot_Alk_Oxidoreductase"/>
</dbReference>
<protein>
    <submittedName>
        <fullName evidence="2">Uncharacterized protein YbjT (DUF2867 family)</fullName>
    </submittedName>
</protein>
<dbReference type="Pfam" id="PF13460">
    <property type="entry name" value="NAD_binding_10"/>
    <property type="match status" value="1"/>
</dbReference>
<dbReference type="EMBL" id="JACGXL010000005">
    <property type="protein sequence ID" value="MBA8888999.1"/>
    <property type="molecule type" value="Genomic_DNA"/>
</dbReference>
<comment type="caution">
    <text evidence="2">The sequence shown here is derived from an EMBL/GenBank/DDBJ whole genome shotgun (WGS) entry which is preliminary data.</text>
</comment>
<dbReference type="SUPFAM" id="SSF51735">
    <property type="entry name" value="NAD(P)-binding Rossmann-fold domains"/>
    <property type="match status" value="1"/>
</dbReference>
<dbReference type="Gene3D" id="3.90.25.10">
    <property type="entry name" value="UDP-galactose 4-epimerase, domain 1"/>
    <property type="match status" value="1"/>
</dbReference>